<protein>
    <recommendedName>
        <fullName evidence="11">Cobalt transport protein CbiM</fullName>
    </recommendedName>
    <alternativeName>
        <fullName evidence="11">Energy-coupling factor transporter probable substrate-capture protein CbiM</fullName>
        <shortName evidence="11">ECF transporter S component CbiM</shortName>
    </alternativeName>
</protein>
<evidence type="ECO:0000313" key="13">
    <source>
        <dbReference type="Proteomes" id="UP001596540"/>
    </source>
</evidence>
<name>A0ABW2KGI1_9ACTN</name>
<dbReference type="PANTHER" id="PTHR43627:SF1">
    <property type="entry name" value="COBALT TRANSPORT PROTEIN CBIM"/>
    <property type="match status" value="1"/>
</dbReference>
<keyword evidence="5 11" id="KW-0169">Cobalamin biosynthesis</keyword>
<reference evidence="13" key="1">
    <citation type="journal article" date="2019" name="Int. J. Syst. Evol. Microbiol.">
        <title>The Global Catalogue of Microorganisms (GCM) 10K type strain sequencing project: providing services to taxonomists for standard genome sequencing and annotation.</title>
        <authorList>
            <consortium name="The Broad Institute Genomics Platform"/>
            <consortium name="The Broad Institute Genome Sequencing Center for Infectious Disease"/>
            <person name="Wu L."/>
            <person name="Ma J."/>
        </authorList>
    </citation>
    <scope>NUCLEOTIDE SEQUENCE [LARGE SCALE GENOMIC DNA]</scope>
    <source>
        <strain evidence="13">CGMCC 4.7382</strain>
    </source>
</reference>
<evidence type="ECO:0000256" key="6">
    <source>
        <dbReference type="ARBA" id="ARBA00022692"/>
    </source>
</evidence>
<comment type="subunit">
    <text evidence="11">Forms an energy-coupling factor (ECF) transporter complex composed of an ATP-binding protein (A component, CbiO), a transmembrane protein (T component, CbiQ) and 2 possible substrate-capture proteins (S components, CbiM and CbiN) of unknown stoichimetry.</text>
</comment>
<comment type="subcellular location">
    <subcellularLocation>
        <location evidence="1 11">Cell membrane</location>
        <topology evidence="1 11">Multi-pass membrane protein</topology>
    </subcellularLocation>
</comment>
<keyword evidence="4 11" id="KW-1003">Cell membrane</keyword>
<evidence type="ECO:0000256" key="5">
    <source>
        <dbReference type="ARBA" id="ARBA00022573"/>
    </source>
</evidence>
<keyword evidence="10 11" id="KW-0170">Cobalt</keyword>
<keyword evidence="13" id="KW-1185">Reference proteome</keyword>
<comment type="caution">
    <text evidence="12">The sequence shown here is derived from an EMBL/GenBank/DDBJ whole genome shotgun (WGS) entry which is preliminary data.</text>
</comment>
<keyword evidence="9 11" id="KW-0472">Membrane</keyword>
<dbReference type="NCBIfam" id="NF006184">
    <property type="entry name" value="PRK08319.1"/>
    <property type="match status" value="1"/>
</dbReference>
<evidence type="ECO:0000256" key="4">
    <source>
        <dbReference type="ARBA" id="ARBA00022475"/>
    </source>
</evidence>
<dbReference type="InterPro" id="IPR018024">
    <property type="entry name" value="CbiM"/>
</dbReference>
<comment type="similarity">
    <text evidence="11">Belongs to the CbiM family.</text>
</comment>
<evidence type="ECO:0000256" key="10">
    <source>
        <dbReference type="ARBA" id="ARBA00023285"/>
    </source>
</evidence>
<dbReference type="HAMAP" id="MF_01462">
    <property type="entry name" value="CbiM"/>
    <property type="match status" value="1"/>
</dbReference>
<keyword evidence="2 11" id="KW-0171">Cobalt transport</keyword>
<evidence type="ECO:0000256" key="1">
    <source>
        <dbReference type="ARBA" id="ARBA00004651"/>
    </source>
</evidence>
<organism evidence="12 13">
    <name type="scientific">Marinactinospora rubrisoli</name>
    <dbReference type="NCBI Taxonomy" id="2715399"/>
    <lineage>
        <taxon>Bacteria</taxon>
        <taxon>Bacillati</taxon>
        <taxon>Actinomycetota</taxon>
        <taxon>Actinomycetes</taxon>
        <taxon>Streptosporangiales</taxon>
        <taxon>Nocardiopsidaceae</taxon>
        <taxon>Marinactinospora</taxon>
    </lineage>
</organism>
<evidence type="ECO:0000256" key="11">
    <source>
        <dbReference type="HAMAP-Rule" id="MF_01462"/>
    </source>
</evidence>
<keyword evidence="3 11" id="KW-0813">Transport</keyword>
<dbReference type="Proteomes" id="UP001596540">
    <property type="component" value="Unassembled WGS sequence"/>
</dbReference>
<feature type="transmembrane region" description="Helical" evidence="11">
    <location>
        <begin position="154"/>
        <end position="174"/>
    </location>
</feature>
<comment type="function">
    <text evidence="11">Part of the energy-coupling factor (ECF) transporter complex CbiMNOQ involved in cobalt import.</text>
</comment>
<gene>
    <name evidence="11" type="primary">cbiM</name>
    <name evidence="12" type="ORF">ACFQRF_11835</name>
</gene>
<sequence length="253" mass="26033">MTIHEVLESWSHNMHIAEGFLPPVHAVAWTVAAAPFVVHGARAVTMAVRTDPDAKLLLGASGAFCFVLSALKIPSVTGSCSHPTGTGLGAVLFRPPVMAALGTVTLLFQALLLAHGGLTTLGANVFSMAVAGPWAGYGGYRLVRALTARLPETTALGLAVFTAATLASLSTYTVTSLQLALAFPDAGSGIPGAFAKFAAVFSLTQIPLAVIEGLITVVIVRLLSTVARDELLRLAVLRRATGEPGAPAGERTV</sequence>
<evidence type="ECO:0000256" key="2">
    <source>
        <dbReference type="ARBA" id="ARBA00022426"/>
    </source>
</evidence>
<dbReference type="PANTHER" id="PTHR43627">
    <property type="match status" value="1"/>
</dbReference>
<proteinExistence type="inferred from homology"/>
<feature type="transmembrane region" description="Helical" evidence="11">
    <location>
        <begin position="56"/>
        <end position="77"/>
    </location>
</feature>
<keyword evidence="7 11" id="KW-1133">Transmembrane helix</keyword>
<evidence type="ECO:0000256" key="9">
    <source>
        <dbReference type="ARBA" id="ARBA00023136"/>
    </source>
</evidence>
<dbReference type="NCBIfam" id="TIGR00123">
    <property type="entry name" value="cbiM"/>
    <property type="match status" value="1"/>
</dbReference>
<feature type="transmembrane region" description="Helical" evidence="11">
    <location>
        <begin position="194"/>
        <end position="223"/>
    </location>
</feature>
<dbReference type="Pfam" id="PF01891">
    <property type="entry name" value="CbiM"/>
    <property type="match status" value="1"/>
</dbReference>
<feature type="transmembrane region" description="Helical" evidence="11">
    <location>
        <begin position="20"/>
        <end position="44"/>
    </location>
</feature>
<keyword evidence="8 11" id="KW-0406">Ion transport</keyword>
<evidence type="ECO:0000256" key="8">
    <source>
        <dbReference type="ARBA" id="ARBA00023065"/>
    </source>
</evidence>
<dbReference type="Gene3D" id="1.10.1760.20">
    <property type="match status" value="1"/>
</dbReference>
<evidence type="ECO:0000256" key="3">
    <source>
        <dbReference type="ARBA" id="ARBA00022448"/>
    </source>
</evidence>
<accession>A0ABW2KGI1</accession>
<feature type="transmembrane region" description="Helical" evidence="11">
    <location>
        <begin position="97"/>
        <end position="118"/>
    </location>
</feature>
<dbReference type="RefSeq" id="WP_379871094.1">
    <property type="nucleotide sequence ID" value="NZ_JBHTBH010000005.1"/>
</dbReference>
<evidence type="ECO:0000256" key="7">
    <source>
        <dbReference type="ARBA" id="ARBA00022989"/>
    </source>
</evidence>
<dbReference type="InterPro" id="IPR002751">
    <property type="entry name" value="CbiM/NikMN"/>
</dbReference>
<dbReference type="EMBL" id="JBHTBH010000005">
    <property type="protein sequence ID" value="MFC7328434.1"/>
    <property type="molecule type" value="Genomic_DNA"/>
</dbReference>
<keyword evidence="6 11" id="KW-0812">Transmembrane</keyword>
<comment type="pathway">
    <text evidence="11">Cofactor biosynthesis; adenosylcobalamin biosynthesis.</text>
</comment>
<evidence type="ECO:0000313" key="12">
    <source>
        <dbReference type="EMBL" id="MFC7328434.1"/>
    </source>
</evidence>